<dbReference type="PANTHER" id="PTHR32114:SF2">
    <property type="entry name" value="ABC TRANSPORTER ABCH.3"/>
    <property type="match status" value="1"/>
</dbReference>
<dbReference type="GO" id="GO:0016887">
    <property type="term" value="F:ATP hydrolysis activity"/>
    <property type="evidence" value="ECO:0007669"/>
    <property type="project" value="InterPro"/>
</dbReference>
<evidence type="ECO:0000313" key="4">
    <source>
        <dbReference type="Proteomes" id="UP000056090"/>
    </source>
</evidence>
<dbReference type="eggNOG" id="COG0419">
    <property type="taxonomic scope" value="Bacteria"/>
</dbReference>
<name>A0A075P1P4_9ALTE</name>
<dbReference type="RefSeq" id="WP_044055464.1">
    <property type="nucleotide sequence ID" value="NZ_CBCSKJ010000005.1"/>
</dbReference>
<dbReference type="InterPro" id="IPR038729">
    <property type="entry name" value="Rad50/SbcC_AAA"/>
</dbReference>
<dbReference type="InterPro" id="IPR017599">
    <property type="entry name" value="DNA_S_DndD"/>
</dbReference>
<evidence type="ECO:0000259" key="2">
    <source>
        <dbReference type="Pfam" id="PF13476"/>
    </source>
</evidence>
<dbReference type="InterPro" id="IPR027417">
    <property type="entry name" value="P-loop_NTPase"/>
</dbReference>
<feature type="coiled-coil region" evidence="1">
    <location>
        <begin position="207"/>
        <end position="234"/>
    </location>
</feature>
<dbReference type="Proteomes" id="UP000056090">
    <property type="component" value="Chromosome"/>
</dbReference>
<sequence length="662" mass="74214">MIFKKLTMKNFRVFNGEHSLDLQPKKDGLLSKPIILFGGLNGAGKTSILTAIRLLLLGRRALSSIPNNKEYADYLSQQLNNKAKKEDNSAKASISLAFTHTHQGKHGVFTITRTWGVDGKEKISFEHADEDSNLTSEQIQSVISEMIPPGIGDLFFFDGEKIAELAEDDTGVYLKEAVQKLLGLDIIERLNIDLDIYLNKESEGKASATIQKEITDLQKQKESFKAEAEAYKEQANELYPKITSLRFEMSQIEKSIQERGGAFAITRDEEKGKQKSLEREIDTIKGKVLHELDGAFPLSLAPNAINGLFQQLAKEKELKAKQSFNEHFLAQTEKLATTLSSALAADEVQVNELLKTYMESEGRTNAEGTINLDISDREFHQLESLRDDASESKARLSNTLSELTAAESDLDSLTLRIQRAPDEKELIGLYERLRELDKAVAKEKDVYKDVLQKAQTSMAKALELAKRLEKLFNQQKNEKSLQKAVARVSSTQGALQEFSKQLTQLRVAQLEELFALAYRKLARKEDLKLTAKINPETFDVALVDLDGMEINRKSLSAGEKQIFAFAILEALGKLSGKVLPVVVDTPLGRLDSKHRDKLIKHYFPEAGEQVILLSTDTEVDADFYSILQPEVSHAFEINFDEATRCSSVTEGYFWENEKAEIA</sequence>
<protein>
    <submittedName>
        <fullName evidence="3">Chromosome segregation protein SMC</fullName>
    </submittedName>
</protein>
<evidence type="ECO:0000313" key="3">
    <source>
        <dbReference type="EMBL" id="AIF97277.1"/>
    </source>
</evidence>
<organism evidence="3 4">
    <name type="scientific">Alteromonas australica</name>
    <dbReference type="NCBI Taxonomy" id="589873"/>
    <lineage>
        <taxon>Bacteria</taxon>
        <taxon>Pseudomonadati</taxon>
        <taxon>Pseudomonadota</taxon>
        <taxon>Gammaproteobacteria</taxon>
        <taxon>Alteromonadales</taxon>
        <taxon>Alteromonadaceae</taxon>
        <taxon>Alteromonas/Salinimonas group</taxon>
        <taxon>Alteromonas</taxon>
    </lineage>
</organism>
<dbReference type="Gene3D" id="3.40.50.300">
    <property type="entry name" value="P-loop containing nucleotide triphosphate hydrolases"/>
    <property type="match status" value="2"/>
</dbReference>
<dbReference type="GeneID" id="78253413"/>
<dbReference type="EMBL" id="CP008849">
    <property type="protein sequence ID" value="AIF97277.1"/>
    <property type="molecule type" value="Genomic_DNA"/>
</dbReference>
<keyword evidence="1" id="KW-0175">Coiled coil</keyword>
<dbReference type="PANTHER" id="PTHR32114">
    <property type="entry name" value="ABC TRANSPORTER ABCH.3"/>
    <property type="match status" value="1"/>
</dbReference>
<dbReference type="NCBIfam" id="TIGR03185">
    <property type="entry name" value="DNA_S_dndD"/>
    <property type="match status" value="1"/>
</dbReference>
<dbReference type="AlphaFoldDB" id="A0A075P1P4"/>
<dbReference type="eggNOG" id="COG1195">
    <property type="taxonomic scope" value="Bacteria"/>
</dbReference>
<dbReference type="Pfam" id="PF13476">
    <property type="entry name" value="AAA_23"/>
    <property type="match status" value="1"/>
</dbReference>
<accession>A0A075P1P4</accession>
<gene>
    <name evidence="3" type="ORF">EP13_00430</name>
</gene>
<keyword evidence="4" id="KW-1185">Reference proteome</keyword>
<feature type="domain" description="Rad50/SbcC-type AAA" evidence="2">
    <location>
        <begin position="5"/>
        <end position="256"/>
    </location>
</feature>
<feature type="coiled-coil region" evidence="1">
    <location>
        <begin position="451"/>
        <end position="478"/>
    </location>
</feature>
<dbReference type="SUPFAM" id="SSF52540">
    <property type="entry name" value="P-loop containing nucleoside triphosphate hydrolases"/>
    <property type="match status" value="1"/>
</dbReference>
<dbReference type="GO" id="GO:0006302">
    <property type="term" value="P:double-strand break repair"/>
    <property type="evidence" value="ECO:0007669"/>
    <property type="project" value="InterPro"/>
</dbReference>
<proteinExistence type="predicted"/>
<dbReference type="KEGG" id="aal:EP13_00430"/>
<reference evidence="3 4" key="1">
    <citation type="submission" date="2014-06" db="EMBL/GenBank/DDBJ databases">
        <title>Genomes of Alteromonas australica, a world apart.</title>
        <authorList>
            <person name="Gonzaga A."/>
            <person name="Lopez-Perez M."/>
            <person name="Rodriguez-Valera F."/>
        </authorList>
    </citation>
    <scope>NUCLEOTIDE SEQUENCE [LARGE SCALE GENOMIC DNA]</scope>
    <source>
        <strain evidence="3 4">H 17</strain>
    </source>
</reference>
<evidence type="ECO:0000256" key="1">
    <source>
        <dbReference type="SAM" id="Coils"/>
    </source>
</evidence>